<evidence type="ECO:0000259" key="3">
    <source>
        <dbReference type="PROSITE" id="PS51016"/>
    </source>
</evidence>
<dbReference type="GO" id="GO:0005737">
    <property type="term" value="C:cytoplasm"/>
    <property type="evidence" value="ECO:0007669"/>
    <property type="project" value="TreeGrafter"/>
</dbReference>
<organism evidence="4 5">
    <name type="scientific">Dispira parvispora</name>
    <dbReference type="NCBI Taxonomy" id="1520584"/>
    <lineage>
        <taxon>Eukaryota</taxon>
        <taxon>Fungi</taxon>
        <taxon>Fungi incertae sedis</taxon>
        <taxon>Zoopagomycota</taxon>
        <taxon>Kickxellomycotina</taxon>
        <taxon>Dimargaritomycetes</taxon>
        <taxon>Dimargaritales</taxon>
        <taxon>Dimargaritaceae</taxon>
        <taxon>Dispira</taxon>
    </lineage>
</organism>
<dbReference type="PROSITE" id="PS51016">
    <property type="entry name" value="MYTH4"/>
    <property type="match status" value="1"/>
</dbReference>
<dbReference type="InterPro" id="IPR008936">
    <property type="entry name" value="Rho_GTPase_activation_prot"/>
</dbReference>
<dbReference type="PANTHER" id="PTHR45876">
    <property type="entry name" value="FI04035P"/>
    <property type="match status" value="1"/>
</dbReference>
<comment type="caution">
    <text evidence="4">The sequence shown here is derived from an EMBL/GenBank/DDBJ whole genome shotgun (WGS) entry which is preliminary data.</text>
</comment>
<accession>A0A9W8AM16</accession>
<evidence type="ECO:0000259" key="2">
    <source>
        <dbReference type="PROSITE" id="PS50238"/>
    </source>
</evidence>
<feature type="compositionally biased region" description="Polar residues" evidence="1">
    <location>
        <begin position="26"/>
        <end position="42"/>
    </location>
</feature>
<evidence type="ECO:0000313" key="4">
    <source>
        <dbReference type="EMBL" id="KAJ1961425.1"/>
    </source>
</evidence>
<dbReference type="InterPro" id="IPR038185">
    <property type="entry name" value="MyTH4_dom_sf"/>
</dbReference>
<evidence type="ECO:0008006" key="6">
    <source>
        <dbReference type="Google" id="ProtNLM"/>
    </source>
</evidence>
<feature type="domain" description="Rho-GAP" evidence="2">
    <location>
        <begin position="392"/>
        <end position="572"/>
    </location>
</feature>
<dbReference type="Proteomes" id="UP001150925">
    <property type="component" value="Unassembled WGS sequence"/>
</dbReference>
<dbReference type="InterPro" id="IPR000198">
    <property type="entry name" value="RhoGAP_dom"/>
</dbReference>
<feature type="domain" description="MyTH4" evidence="3">
    <location>
        <begin position="219"/>
        <end position="371"/>
    </location>
</feature>
<proteinExistence type="predicted"/>
<dbReference type="PROSITE" id="PS50238">
    <property type="entry name" value="RHOGAP"/>
    <property type="match status" value="1"/>
</dbReference>
<dbReference type="OrthoDB" id="437889at2759"/>
<evidence type="ECO:0000313" key="5">
    <source>
        <dbReference type="Proteomes" id="UP001150925"/>
    </source>
</evidence>
<dbReference type="EMBL" id="JANBPY010001142">
    <property type="protein sequence ID" value="KAJ1961425.1"/>
    <property type="molecule type" value="Genomic_DNA"/>
</dbReference>
<dbReference type="GO" id="GO:0005096">
    <property type="term" value="F:GTPase activator activity"/>
    <property type="evidence" value="ECO:0007669"/>
    <property type="project" value="TreeGrafter"/>
</dbReference>
<protein>
    <recommendedName>
        <fullName evidence="6">Rho-GAP domain-containing protein</fullName>
    </recommendedName>
</protein>
<dbReference type="Gene3D" id="1.25.40.530">
    <property type="entry name" value="MyTH4 domain"/>
    <property type="match status" value="1"/>
</dbReference>
<dbReference type="Pfam" id="PF00784">
    <property type="entry name" value="MyTH4"/>
    <property type="match status" value="1"/>
</dbReference>
<keyword evidence="5" id="KW-1185">Reference proteome</keyword>
<evidence type="ECO:0000256" key="1">
    <source>
        <dbReference type="SAM" id="MobiDB-lite"/>
    </source>
</evidence>
<reference evidence="4" key="1">
    <citation type="submission" date="2022-07" db="EMBL/GenBank/DDBJ databases">
        <title>Phylogenomic reconstructions and comparative analyses of Kickxellomycotina fungi.</title>
        <authorList>
            <person name="Reynolds N.K."/>
            <person name="Stajich J.E."/>
            <person name="Barry K."/>
            <person name="Grigoriev I.V."/>
            <person name="Crous P."/>
            <person name="Smith M.E."/>
        </authorList>
    </citation>
    <scope>NUCLEOTIDE SEQUENCE</scope>
    <source>
        <strain evidence="4">RSA 1196</strain>
    </source>
</reference>
<dbReference type="SUPFAM" id="SSF48350">
    <property type="entry name" value="GTPase activation domain, GAP"/>
    <property type="match status" value="1"/>
</dbReference>
<feature type="region of interest" description="Disordered" evidence="1">
    <location>
        <begin position="1"/>
        <end position="42"/>
    </location>
</feature>
<dbReference type="InterPro" id="IPR000857">
    <property type="entry name" value="MyTH4_dom"/>
</dbReference>
<sequence length="582" mass="65601">MSNQSVSSYRPSPTSSSTDLGPPGITTGTLSHEPTPTSESISRAISTPNIAVSLPAGGSTASINPSLSHLRLPLNNRKSILPLHPSEIRPDSLVSISTMATDMSVTEPTSPAWGASSANQLRSRRTSYFFFDQGRTTRTMSQIINPHTSMPSVHTRGGHLASKSASQIHTLTACRYPIPVKWLADPNKYRLEGFAKEYFSTHKQGLFRRRVPIQHMLRFSVTSLKKPLLRLPKAQHQNARRCFKVIQRIMSDRSRSVLANDNTDTQWLVGNGLNISVLRDEIYLQLCKQLTDNPRLENCLRGWVLMAVLTQMFPPTPQVINYLKSFLQGGFDSSHPRIDILSRFAFFKLHRCIENGAWTRTPTLDELAHARSLPFNPSIFGESLEFVIRNPMAIDPVLRIPRILPYLTDMILMLNGPQSEGIFRIPGDGEQVQQLRLRLDTGNYTPCPEITDPNIPASLFKLWLRELSEPLIPTQYYPACVQNPQDPDQVLQVMSCLQGVALHVADFVIQFLQVFIRPENTEQSKMTISNLAVVFAPHFLRCPTDNLKELFVNTQAEQFFVQTLLRAWIGIEIPERRMNNKV</sequence>
<gene>
    <name evidence="4" type="ORF">IWQ62_003876</name>
</gene>
<name>A0A9W8AM16_9FUNG</name>
<dbReference type="Gene3D" id="1.10.555.10">
    <property type="entry name" value="Rho GTPase activation protein"/>
    <property type="match status" value="1"/>
</dbReference>
<dbReference type="GO" id="GO:0007165">
    <property type="term" value="P:signal transduction"/>
    <property type="evidence" value="ECO:0007669"/>
    <property type="project" value="InterPro"/>
</dbReference>
<feature type="compositionally biased region" description="Low complexity" evidence="1">
    <location>
        <begin position="1"/>
        <end position="18"/>
    </location>
</feature>
<dbReference type="Pfam" id="PF00620">
    <property type="entry name" value="RhoGAP"/>
    <property type="match status" value="1"/>
</dbReference>
<dbReference type="SMART" id="SM00139">
    <property type="entry name" value="MyTH4"/>
    <property type="match status" value="1"/>
</dbReference>
<dbReference type="GO" id="GO:0005856">
    <property type="term" value="C:cytoskeleton"/>
    <property type="evidence" value="ECO:0007669"/>
    <property type="project" value="InterPro"/>
</dbReference>
<dbReference type="AlphaFoldDB" id="A0A9W8AM16"/>
<dbReference type="PANTHER" id="PTHR45876:SF8">
    <property type="entry name" value="FI04035P"/>
    <property type="match status" value="1"/>
</dbReference>
<dbReference type="SMART" id="SM00324">
    <property type="entry name" value="RhoGAP"/>
    <property type="match status" value="1"/>
</dbReference>